<dbReference type="AlphaFoldDB" id="A0A2S8FZD3"/>
<name>A0A2S8FZD3_9BACT</name>
<gene>
    <name evidence="1" type="ORF">C5Y83_06270</name>
</gene>
<proteinExistence type="predicted"/>
<organism evidence="1 2">
    <name type="scientific">Blastopirellula marina</name>
    <dbReference type="NCBI Taxonomy" id="124"/>
    <lineage>
        <taxon>Bacteria</taxon>
        <taxon>Pseudomonadati</taxon>
        <taxon>Planctomycetota</taxon>
        <taxon>Planctomycetia</taxon>
        <taxon>Pirellulales</taxon>
        <taxon>Pirellulaceae</taxon>
        <taxon>Blastopirellula</taxon>
    </lineage>
</organism>
<comment type="caution">
    <text evidence="1">The sequence shown here is derived from an EMBL/GenBank/DDBJ whole genome shotgun (WGS) entry which is preliminary data.</text>
</comment>
<sequence>MGKSYSKGPRSTLKTFCQQWFESGDGQKKLHDRFNGRWVRDKFDMLRSEHLSAQREIFQRLRILNMVNLICERTPSNANYLANV</sequence>
<accession>A0A2S8FZD3</accession>
<evidence type="ECO:0000313" key="2">
    <source>
        <dbReference type="Proteomes" id="UP000238322"/>
    </source>
</evidence>
<dbReference type="EMBL" id="PUHY01000005">
    <property type="protein sequence ID" value="PQO37546.1"/>
    <property type="molecule type" value="Genomic_DNA"/>
</dbReference>
<reference evidence="1 2" key="1">
    <citation type="submission" date="2018-02" db="EMBL/GenBank/DDBJ databases">
        <title>Comparative genomes isolates from brazilian mangrove.</title>
        <authorList>
            <person name="Araujo J.E."/>
            <person name="Taketani R.G."/>
            <person name="Silva M.C.P."/>
            <person name="Loureco M.V."/>
            <person name="Andreote F.D."/>
        </authorList>
    </citation>
    <scope>NUCLEOTIDE SEQUENCE [LARGE SCALE GENOMIC DNA]</scope>
    <source>
        <strain evidence="1 2">Hex-1 MGV</strain>
    </source>
</reference>
<protein>
    <submittedName>
        <fullName evidence="1">Uncharacterized protein</fullName>
    </submittedName>
</protein>
<dbReference type="Proteomes" id="UP000238322">
    <property type="component" value="Unassembled WGS sequence"/>
</dbReference>
<evidence type="ECO:0000313" key="1">
    <source>
        <dbReference type="EMBL" id="PQO37546.1"/>
    </source>
</evidence>